<reference evidence="2 3" key="1">
    <citation type="submission" date="2020-02" db="EMBL/GenBank/DDBJ databases">
        <title>Whole-genome analyses of novel actinobacteria.</title>
        <authorList>
            <person name="Sahin N."/>
            <person name="Tatar D."/>
        </authorList>
    </citation>
    <scope>NUCLEOTIDE SEQUENCE [LARGE SCALE GENOMIC DNA]</scope>
    <source>
        <strain evidence="2 3">SB3404</strain>
    </source>
</reference>
<dbReference type="EMBL" id="JAAKZZ010000495">
    <property type="protein sequence ID" value="NGO72598.1"/>
    <property type="molecule type" value="Genomic_DNA"/>
</dbReference>
<feature type="transmembrane region" description="Helical" evidence="1">
    <location>
        <begin position="61"/>
        <end position="80"/>
    </location>
</feature>
<protein>
    <submittedName>
        <fullName evidence="2">Uncharacterized protein</fullName>
    </submittedName>
</protein>
<evidence type="ECO:0000313" key="3">
    <source>
        <dbReference type="Proteomes" id="UP000477722"/>
    </source>
</evidence>
<accession>A0A6G4X5C7</accession>
<organism evidence="2 3">
    <name type="scientific">Streptomyces boncukensis</name>
    <dbReference type="NCBI Taxonomy" id="2711219"/>
    <lineage>
        <taxon>Bacteria</taxon>
        <taxon>Bacillati</taxon>
        <taxon>Actinomycetota</taxon>
        <taxon>Actinomycetes</taxon>
        <taxon>Kitasatosporales</taxon>
        <taxon>Streptomycetaceae</taxon>
        <taxon>Streptomyces</taxon>
    </lineage>
</organism>
<keyword evidence="1" id="KW-1133">Transmembrane helix</keyword>
<comment type="caution">
    <text evidence="2">The sequence shown here is derived from an EMBL/GenBank/DDBJ whole genome shotgun (WGS) entry which is preliminary data.</text>
</comment>
<proteinExistence type="predicted"/>
<feature type="transmembrane region" description="Helical" evidence="1">
    <location>
        <begin position="36"/>
        <end position="54"/>
    </location>
</feature>
<evidence type="ECO:0000313" key="2">
    <source>
        <dbReference type="EMBL" id="NGO72598.1"/>
    </source>
</evidence>
<keyword evidence="3" id="KW-1185">Reference proteome</keyword>
<evidence type="ECO:0000256" key="1">
    <source>
        <dbReference type="SAM" id="Phobius"/>
    </source>
</evidence>
<name>A0A6G4X5C7_9ACTN</name>
<keyword evidence="1" id="KW-0812">Transmembrane</keyword>
<sequence>MHCARSLSDERYLLCIPWDLRNRPESPGAIDETTPVSLGGVLVLAVVLVALAAYFGLRDRLVWAVPVVAAPPVLLMYASFMTHASADASPWPVAAAFFMLVISGATLLAAYAAQELGRRVLRS</sequence>
<dbReference type="AlphaFoldDB" id="A0A6G4X5C7"/>
<dbReference type="Proteomes" id="UP000477722">
    <property type="component" value="Unassembled WGS sequence"/>
</dbReference>
<gene>
    <name evidence="2" type="ORF">G5C65_30425</name>
</gene>
<feature type="transmembrane region" description="Helical" evidence="1">
    <location>
        <begin position="92"/>
        <end position="113"/>
    </location>
</feature>
<keyword evidence="1" id="KW-0472">Membrane</keyword>